<dbReference type="Proteomes" id="UP000255469">
    <property type="component" value="Unassembled WGS sequence"/>
</dbReference>
<proteinExistence type="predicted"/>
<keyword evidence="1" id="KW-0732">Signal</keyword>
<name>A0A379EDX0_9BACT</name>
<dbReference type="AlphaFoldDB" id="A0A379EDX0"/>
<dbReference type="Gene3D" id="3.30.565.40">
    <property type="entry name" value="Fervidobacterium nodosum Rt17-B1 like"/>
    <property type="match status" value="1"/>
</dbReference>
<accession>A0A379EDX0</accession>
<dbReference type="InterPro" id="IPR021729">
    <property type="entry name" value="DUF3298"/>
</dbReference>
<reference evidence="3 4" key="1">
    <citation type="submission" date="2018-06" db="EMBL/GenBank/DDBJ databases">
        <authorList>
            <consortium name="Pathogen Informatics"/>
            <person name="Doyle S."/>
        </authorList>
    </citation>
    <scope>NUCLEOTIDE SEQUENCE [LARGE SCALE GENOMIC DNA]</scope>
    <source>
        <strain evidence="3 4">NCTC13067</strain>
    </source>
</reference>
<protein>
    <submittedName>
        <fullName evidence="3">Protein of uncharacterized function (DUF3298)</fullName>
    </submittedName>
</protein>
<evidence type="ECO:0000259" key="2">
    <source>
        <dbReference type="Pfam" id="PF11738"/>
    </source>
</evidence>
<dbReference type="RefSeq" id="WP_025067554.1">
    <property type="nucleotide sequence ID" value="NZ_CAUVPN010000014.1"/>
</dbReference>
<organism evidence="3 4">
    <name type="scientific">Prevotella denticola</name>
    <dbReference type="NCBI Taxonomy" id="28129"/>
    <lineage>
        <taxon>Bacteria</taxon>
        <taxon>Pseudomonadati</taxon>
        <taxon>Bacteroidota</taxon>
        <taxon>Bacteroidia</taxon>
        <taxon>Bacteroidales</taxon>
        <taxon>Prevotellaceae</taxon>
        <taxon>Prevotella</taxon>
    </lineage>
</organism>
<dbReference type="PROSITE" id="PS51257">
    <property type="entry name" value="PROKAR_LIPOPROTEIN"/>
    <property type="match status" value="1"/>
</dbReference>
<feature type="domain" description="DUF3298" evidence="2">
    <location>
        <begin position="183"/>
        <end position="245"/>
    </location>
</feature>
<sequence length="256" mass="28588">MTKKLLKLFVFSVVVLMLTGSCSSKQGTPQRLEAATTVVSADTLARLSDAIQCHVHVAFTCLKDKKYAVVNDSLLRMGLLQPDYFSISYDRLSPQTAIPAFVRQYVKEYMEVARLIRQKEKERSQLIGELSIKTELRAASGDYVTALSHIAINNGNGQSTKYTIARNFSLKDGHLISLQEQFGKDYKEKLTKEIIGRMAEREDLDNGDVAGLQSKGYFVGISPYPADNFILTDDSTVFIYTPGEISRQEVRVAVDN</sequence>
<evidence type="ECO:0000313" key="3">
    <source>
        <dbReference type="EMBL" id="SUB94401.1"/>
    </source>
</evidence>
<gene>
    <name evidence="3" type="ORF">NCTC13067_02270</name>
</gene>
<dbReference type="GeneID" id="66711980"/>
<evidence type="ECO:0000256" key="1">
    <source>
        <dbReference type="SAM" id="SignalP"/>
    </source>
</evidence>
<dbReference type="EMBL" id="UGTM01000002">
    <property type="protein sequence ID" value="SUB94401.1"/>
    <property type="molecule type" value="Genomic_DNA"/>
</dbReference>
<dbReference type="InterPro" id="IPR037126">
    <property type="entry name" value="PdaC/RsiV-like_sf"/>
</dbReference>
<feature type="chain" id="PRO_5016771801" evidence="1">
    <location>
        <begin position="27"/>
        <end position="256"/>
    </location>
</feature>
<feature type="signal peptide" evidence="1">
    <location>
        <begin position="1"/>
        <end position="26"/>
    </location>
</feature>
<dbReference type="Pfam" id="PF11738">
    <property type="entry name" value="DUF3298"/>
    <property type="match status" value="1"/>
</dbReference>
<dbReference type="Gene3D" id="3.90.640.20">
    <property type="entry name" value="Heat-shock cognate protein, ATPase"/>
    <property type="match status" value="1"/>
</dbReference>
<evidence type="ECO:0000313" key="4">
    <source>
        <dbReference type="Proteomes" id="UP000255469"/>
    </source>
</evidence>